<dbReference type="STRING" id="1304281.ACM44_10515"/>
<dbReference type="InterPro" id="IPR041657">
    <property type="entry name" value="HTH_17"/>
</dbReference>
<dbReference type="OrthoDB" id="1097811at2"/>
<sequence length="94" mass="10808">MNTIQFIGITPQDLVTALSNAIIPQLKAELSKEFQPKQPEELLSIDEMCAMLKIDRSTEHRWRKKGTVKPSLVEGSVYYFRSEIETLLNDNKIK</sequence>
<proteinExistence type="predicted"/>
<evidence type="ECO:0000259" key="1">
    <source>
        <dbReference type="Pfam" id="PF12728"/>
    </source>
</evidence>
<organism evidence="2 3">
    <name type="scientific">Chryseobacterium koreense CCUG 49689</name>
    <dbReference type="NCBI Taxonomy" id="1304281"/>
    <lineage>
        <taxon>Bacteria</taxon>
        <taxon>Pseudomonadati</taxon>
        <taxon>Bacteroidota</taxon>
        <taxon>Flavobacteriia</taxon>
        <taxon>Flavobacteriales</taxon>
        <taxon>Weeksellaceae</taxon>
        <taxon>Chryseobacterium group</taxon>
        <taxon>Chryseobacterium</taxon>
    </lineage>
</organism>
<dbReference type="Pfam" id="PF12728">
    <property type="entry name" value="HTH_17"/>
    <property type="match status" value="1"/>
</dbReference>
<feature type="domain" description="Helix-turn-helix" evidence="1">
    <location>
        <begin position="42"/>
        <end position="91"/>
    </location>
</feature>
<comment type="caution">
    <text evidence="2">The sequence shown here is derived from an EMBL/GenBank/DDBJ whole genome shotgun (WGS) entry which is preliminary data.</text>
</comment>
<dbReference type="RefSeq" id="WP_048500004.1">
    <property type="nucleotide sequence ID" value="NZ_LFNG01000013.1"/>
</dbReference>
<evidence type="ECO:0000313" key="3">
    <source>
        <dbReference type="Proteomes" id="UP000035900"/>
    </source>
</evidence>
<protein>
    <recommendedName>
        <fullName evidence="1">Helix-turn-helix domain-containing protein</fullName>
    </recommendedName>
</protein>
<name>A0A0J7IWS8_9FLAO</name>
<evidence type="ECO:0000313" key="2">
    <source>
        <dbReference type="EMBL" id="KMQ70743.1"/>
    </source>
</evidence>
<gene>
    <name evidence="2" type="ORF">ACM44_10515</name>
</gene>
<reference evidence="2 3" key="1">
    <citation type="journal article" date="2004" name="Int. J. Syst. Evol. Microbiol.">
        <title>Kaistella koreensis gen. nov., sp. nov., a novel member of the Chryseobacterium-Bergeyella-Riemerella branch.</title>
        <authorList>
            <person name="Kim M.K."/>
            <person name="Im W.T."/>
            <person name="Shin Y.K."/>
            <person name="Lim J.H."/>
            <person name="Kim S.H."/>
            <person name="Lee B.C."/>
            <person name="Park M.Y."/>
            <person name="Lee K.Y."/>
            <person name="Lee S.T."/>
        </authorList>
    </citation>
    <scope>NUCLEOTIDE SEQUENCE [LARGE SCALE GENOMIC DNA]</scope>
    <source>
        <strain evidence="2 3">CCUG 49689</strain>
    </source>
</reference>
<accession>A0A0J7IWS8</accession>
<dbReference type="PATRIC" id="fig|1304281.5.peg.2266"/>
<dbReference type="EMBL" id="LFNG01000013">
    <property type="protein sequence ID" value="KMQ70743.1"/>
    <property type="molecule type" value="Genomic_DNA"/>
</dbReference>
<dbReference type="AlphaFoldDB" id="A0A0J7IWS8"/>
<dbReference type="Proteomes" id="UP000035900">
    <property type="component" value="Unassembled WGS sequence"/>
</dbReference>
<keyword evidence="3" id="KW-1185">Reference proteome</keyword>